<name>A0A7S0CM34_9STRA</name>
<reference evidence="2" key="1">
    <citation type="submission" date="2021-01" db="EMBL/GenBank/DDBJ databases">
        <authorList>
            <person name="Corre E."/>
            <person name="Pelletier E."/>
            <person name="Niang G."/>
            <person name="Scheremetjew M."/>
            <person name="Finn R."/>
            <person name="Kale V."/>
            <person name="Holt S."/>
            <person name="Cochrane G."/>
            <person name="Meng A."/>
            <person name="Brown T."/>
            <person name="Cohen L."/>
        </authorList>
    </citation>
    <scope>NUCLEOTIDE SEQUENCE</scope>
    <source>
        <strain evidence="2">CCAP1064/1</strain>
    </source>
</reference>
<organism evidence="2">
    <name type="scientific">Proboscia inermis</name>
    <dbReference type="NCBI Taxonomy" id="420281"/>
    <lineage>
        <taxon>Eukaryota</taxon>
        <taxon>Sar</taxon>
        <taxon>Stramenopiles</taxon>
        <taxon>Ochrophyta</taxon>
        <taxon>Bacillariophyta</taxon>
        <taxon>Coscinodiscophyceae</taxon>
        <taxon>Rhizosoleniophycidae</taxon>
        <taxon>Rhizosoleniales</taxon>
        <taxon>Rhizosoleniaceae</taxon>
        <taxon>Proboscia</taxon>
    </lineage>
</organism>
<gene>
    <name evidence="2" type="ORF">PINE0816_LOCUS22030</name>
</gene>
<dbReference type="AlphaFoldDB" id="A0A7S0CM34"/>
<accession>A0A7S0CM34</accession>
<feature type="compositionally biased region" description="Basic and acidic residues" evidence="1">
    <location>
        <begin position="7"/>
        <end position="20"/>
    </location>
</feature>
<evidence type="ECO:0000313" key="2">
    <source>
        <dbReference type="EMBL" id="CAD8425870.1"/>
    </source>
</evidence>
<dbReference type="EMBL" id="HBEL01047570">
    <property type="protein sequence ID" value="CAD8425870.1"/>
    <property type="molecule type" value="Transcribed_RNA"/>
</dbReference>
<feature type="region of interest" description="Disordered" evidence="1">
    <location>
        <begin position="1"/>
        <end position="27"/>
    </location>
</feature>
<sequence>MKKKDDKRKESHSNRDDKSNRLKGITQKVKSVGFKSIISTKKALSTSTTEKDETKQLYDENNSTILIEGSLVETCYAFPSGGSKASCRNSRGLIRKKTVDVTNLPTIRYRQGKKSSSNLRNIKNKFSLGVV</sequence>
<protein>
    <submittedName>
        <fullName evidence="2">Uncharacterized protein</fullName>
    </submittedName>
</protein>
<proteinExistence type="predicted"/>
<evidence type="ECO:0000256" key="1">
    <source>
        <dbReference type="SAM" id="MobiDB-lite"/>
    </source>
</evidence>